<feature type="region of interest" description="Disordered" evidence="1">
    <location>
        <begin position="1"/>
        <end position="21"/>
    </location>
</feature>
<name>A0A085VCR1_PSESX</name>
<evidence type="ECO:0000313" key="3">
    <source>
        <dbReference type="Proteomes" id="UP000028643"/>
    </source>
</evidence>
<organism evidence="2 3">
    <name type="scientific">Pseudomonas syringae</name>
    <dbReference type="NCBI Taxonomy" id="317"/>
    <lineage>
        <taxon>Bacteria</taxon>
        <taxon>Pseudomonadati</taxon>
        <taxon>Pseudomonadota</taxon>
        <taxon>Gammaproteobacteria</taxon>
        <taxon>Pseudomonadales</taxon>
        <taxon>Pseudomonadaceae</taxon>
        <taxon>Pseudomonas</taxon>
    </lineage>
</organism>
<reference evidence="2 3" key="1">
    <citation type="submission" date="2014-07" db="EMBL/GenBank/DDBJ databases">
        <title>Draft Genome Sequences of Environmental Pseudomonas syringae strains.</title>
        <authorList>
            <person name="Baltrus D.A."/>
            <person name="Berge O."/>
            <person name="Morris C."/>
        </authorList>
    </citation>
    <scope>NUCLEOTIDE SEQUENCE [LARGE SCALE GENOMIC DNA]</scope>
    <source>
        <strain evidence="2 3">CEB003</strain>
    </source>
</reference>
<comment type="caution">
    <text evidence="2">The sequence shown here is derived from an EMBL/GenBank/DDBJ whole genome shotgun (WGS) entry which is preliminary data.</text>
</comment>
<dbReference type="EMBL" id="JPQT01000085">
    <property type="protein sequence ID" value="KFE53224.1"/>
    <property type="molecule type" value="Genomic_DNA"/>
</dbReference>
<proteinExistence type="predicted"/>
<dbReference type="AlphaFoldDB" id="A0A085VCR1"/>
<gene>
    <name evidence="2" type="ORF">IV02_06105</name>
</gene>
<feature type="compositionally biased region" description="Polar residues" evidence="1">
    <location>
        <begin position="1"/>
        <end position="11"/>
    </location>
</feature>
<accession>A0A085VCR1</accession>
<dbReference type="PATRIC" id="fig|317.174.peg.1244"/>
<sequence>MGHFVTDQSSGPEKIEGAKTAKSWSDVYQFKKTLNMSCLKIVSEGSGDLLNDLNTATAEMMSFTIGDVGSSEWQIARSRQEHAFEKWHRYINRKPTVKFTEPRLAESRLA</sequence>
<evidence type="ECO:0000256" key="1">
    <source>
        <dbReference type="SAM" id="MobiDB-lite"/>
    </source>
</evidence>
<protein>
    <submittedName>
        <fullName evidence="2">Uncharacterized protein</fullName>
    </submittedName>
</protein>
<evidence type="ECO:0000313" key="2">
    <source>
        <dbReference type="EMBL" id="KFE53224.1"/>
    </source>
</evidence>
<dbReference type="Proteomes" id="UP000028643">
    <property type="component" value="Unassembled WGS sequence"/>
</dbReference>